<dbReference type="PANTHER" id="PTHR32089:SF112">
    <property type="entry name" value="LYSOZYME-LIKE PROTEIN-RELATED"/>
    <property type="match status" value="1"/>
</dbReference>
<reference evidence="10" key="2">
    <citation type="submission" date="2021-09" db="EMBL/GenBank/DDBJ databases">
        <authorList>
            <person name="Gilroy R."/>
        </authorList>
    </citation>
    <scope>NUCLEOTIDE SEQUENCE</scope>
    <source>
        <strain evidence="10">CHK171-7178</strain>
    </source>
</reference>
<evidence type="ECO:0000259" key="9">
    <source>
        <dbReference type="PROSITE" id="PS50885"/>
    </source>
</evidence>
<name>A0A921FWD5_SPOPS</name>
<dbReference type="InterPro" id="IPR003660">
    <property type="entry name" value="HAMP_dom"/>
</dbReference>
<evidence type="ECO:0000256" key="2">
    <source>
        <dbReference type="ARBA" id="ARBA00022475"/>
    </source>
</evidence>
<comment type="similarity">
    <text evidence="5">Belongs to the methyl-accepting chemotaxis (MCP) protein family.</text>
</comment>
<dbReference type="Pfam" id="PF00672">
    <property type="entry name" value="HAMP"/>
    <property type="match status" value="1"/>
</dbReference>
<keyword evidence="4 6" id="KW-0807">Transducer</keyword>
<dbReference type="InterPro" id="IPR004089">
    <property type="entry name" value="MCPsignal_dom"/>
</dbReference>
<protein>
    <submittedName>
        <fullName evidence="10">Methyl-accepting chemotaxis protein</fullName>
    </submittedName>
</protein>
<gene>
    <name evidence="10" type="ORF">K8V56_00315</name>
</gene>
<dbReference type="GO" id="GO:0007165">
    <property type="term" value="P:signal transduction"/>
    <property type="evidence" value="ECO:0007669"/>
    <property type="project" value="UniProtKB-KW"/>
</dbReference>
<evidence type="ECO:0000313" key="10">
    <source>
        <dbReference type="EMBL" id="HJF30214.1"/>
    </source>
</evidence>
<keyword evidence="7" id="KW-1133">Transmembrane helix</keyword>
<dbReference type="SUPFAM" id="SSF58104">
    <property type="entry name" value="Methyl-accepting chemotaxis protein (MCP) signaling domain"/>
    <property type="match status" value="1"/>
</dbReference>
<evidence type="ECO:0000256" key="4">
    <source>
        <dbReference type="ARBA" id="ARBA00023224"/>
    </source>
</evidence>
<dbReference type="AlphaFoldDB" id="A0A921FWD5"/>
<keyword evidence="7" id="KW-0812">Transmembrane</keyword>
<comment type="subcellular location">
    <subcellularLocation>
        <location evidence="1">Cell membrane</location>
    </subcellularLocation>
</comment>
<feature type="domain" description="Methyl-accepting transducer" evidence="8">
    <location>
        <begin position="263"/>
        <end position="520"/>
    </location>
</feature>
<dbReference type="SMART" id="SM00283">
    <property type="entry name" value="MA"/>
    <property type="match status" value="1"/>
</dbReference>
<reference evidence="10" key="1">
    <citation type="journal article" date="2021" name="PeerJ">
        <title>Extensive microbial diversity within the chicken gut microbiome revealed by metagenomics and culture.</title>
        <authorList>
            <person name="Gilroy R."/>
            <person name="Ravi A."/>
            <person name="Getino M."/>
            <person name="Pursley I."/>
            <person name="Horton D.L."/>
            <person name="Alikhan N.F."/>
            <person name="Baker D."/>
            <person name="Gharbi K."/>
            <person name="Hall N."/>
            <person name="Watson M."/>
            <person name="Adriaenssens E.M."/>
            <person name="Foster-Nyarko E."/>
            <person name="Jarju S."/>
            <person name="Secka A."/>
            <person name="Antonio M."/>
            <person name="Oren A."/>
            <person name="Chaudhuri R.R."/>
            <person name="La Ragione R."/>
            <person name="Hildebrand F."/>
            <person name="Pallen M.J."/>
        </authorList>
    </citation>
    <scope>NUCLEOTIDE SEQUENCE</scope>
    <source>
        <strain evidence="10">CHK171-7178</strain>
    </source>
</reference>
<feature type="transmembrane region" description="Helical" evidence="7">
    <location>
        <begin position="12"/>
        <end position="31"/>
    </location>
</feature>
<evidence type="ECO:0000256" key="5">
    <source>
        <dbReference type="ARBA" id="ARBA00029447"/>
    </source>
</evidence>
<comment type="caution">
    <text evidence="10">The sequence shown here is derived from an EMBL/GenBank/DDBJ whole genome shotgun (WGS) entry which is preliminary data.</text>
</comment>
<proteinExistence type="inferred from homology"/>
<evidence type="ECO:0000259" key="8">
    <source>
        <dbReference type="PROSITE" id="PS50111"/>
    </source>
</evidence>
<accession>A0A921FWD5</accession>
<dbReference type="Gene3D" id="1.10.287.950">
    <property type="entry name" value="Methyl-accepting chemotaxis protein"/>
    <property type="match status" value="1"/>
</dbReference>
<dbReference type="CDD" id="cd06225">
    <property type="entry name" value="HAMP"/>
    <property type="match status" value="1"/>
</dbReference>
<dbReference type="Gene3D" id="6.10.340.10">
    <property type="match status" value="1"/>
</dbReference>
<keyword evidence="2" id="KW-1003">Cell membrane</keyword>
<evidence type="ECO:0000256" key="1">
    <source>
        <dbReference type="ARBA" id="ARBA00004236"/>
    </source>
</evidence>
<dbReference type="Proteomes" id="UP000698173">
    <property type="component" value="Unassembled WGS sequence"/>
</dbReference>
<sequence>MTIKKKIIINSLFVLGLSIVMIAVIIFRMLAIQNTSSDYVNVLLAVHDVNAETKASMESLNTLAYNMTDGNKENVRKQLEFTSEKFTIADNLVKEKAPRQILLKAQEKFGSLKEEALAAVEENNSAEINRQSLRNVGIVNDIYMVDLYTSAHYDYLQEALASKIKGIITFAIIGSILVIMGTMVIIIRLANVITNPLKKLAANAEEIAAGNLVVEPIHYDKKDELGQLNHSFTSMTNQLRTLLQSVDGASRKVDDYTKELEVENRYLAEASNQVTLSTEELAKGTQSISEDLQSSVELIERMNGEFGLNVDRARNSADSAAKANAAIMEGRRAIDEQRELIDSNGAATQSIKDATAQFTHYAIRIEDMAKTVSNIASQTNLLALNAAIEAARAGEAGKGFAVVASEVRKLADESTTATAQIFDMVNLIKNGLGSILDSVERGAEIAKAQDGNVTRTLNTFTNIEEKMESITEALTNLVAGVDNSKQFNDTVLENTENISAVVEQTAAGSEEISASAEEQLESIEKVVDKVTALRELTDDLNATISRFQL</sequence>
<evidence type="ECO:0000256" key="6">
    <source>
        <dbReference type="PROSITE-ProRule" id="PRU00284"/>
    </source>
</evidence>
<organism evidence="10 11">
    <name type="scientific">Sporosarcina psychrophila</name>
    <name type="common">Bacillus psychrophilus</name>
    <dbReference type="NCBI Taxonomy" id="1476"/>
    <lineage>
        <taxon>Bacteria</taxon>
        <taxon>Bacillati</taxon>
        <taxon>Bacillota</taxon>
        <taxon>Bacilli</taxon>
        <taxon>Bacillales</taxon>
        <taxon>Caryophanaceae</taxon>
        <taxon>Sporosarcina</taxon>
    </lineage>
</organism>
<dbReference type="EMBL" id="DYWT01000005">
    <property type="protein sequence ID" value="HJF30214.1"/>
    <property type="molecule type" value="Genomic_DNA"/>
</dbReference>
<feature type="domain" description="HAMP" evidence="9">
    <location>
        <begin position="191"/>
        <end position="244"/>
    </location>
</feature>
<dbReference type="Pfam" id="PF00015">
    <property type="entry name" value="MCPsignal"/>
    <property type="match status" value="1"/>
</dbReference>
<dbReference type="PANTHER" id="PTHR32089">
    <property type="entry name" value="METHYL-ACCEPTING CHEMOTAXIS PROTEIN MCPB"/>
    <property type="match status" value="1"/>
</dbReference>
<dbReference type="SMART" id="SM00304">
    <property type="entry name" value="HAMP"/>
    <property type="match status" value="1"/>
</dbReference>
<feature type="transmembrane region" description="Helical" evidence="7">
    <location>
        <begin position="167"/>
        <end position="190"/>
    </location>
</feature>
<evidence type="ECO:0000256" key="3">
    <source>
        <dbReference type="ARBA" id="ARBA00023136"/>
    </source>
</evidence>
<dbReference type="GO" id="GO:0005886">
    <property type="term" value="C:plasma membrane"/>
    <property type="evidence" value="ECO:0007669"/>
    <property type="project" value="UniProtKB-SubCell"/>
</dbReference>
<keyword evidence="3 7" id="KW-0472">Membrane</keyword>
<evidence type="ECO:0000256" key="7">
    <source>
        <dbReference type="SAM" id="Phobius"/>
    </source>
</evidence>
<dbReference type="PROSITE" id="PS50111">
    <property type="entry name" value="CHEMOTAXIS_TRANSDUC_2"/>
    <property type="match status" value="1"/>
</dbReference>
<dbReference type="PROSITE" id="PS50885">
    <property type="entry name" value="HAMP"/>
    <property type="match status" value="1"/>
</dbReference>
<evidence type="ECO:0000313" key="11">
    <source>
        <dbReference type="Proteomes" id="UP000698173"/>
    </source>
</evidence>